<dbReference type="Proteomes" id="UP000014254">
    <property type="component" value="Unassembled WGS sequence"/>
</dbReference>
<feature type="non-terminal residue" evidence="1">
    <location>
        <position position="69"/>
    </location>
</feature>
<dbReference type="VEuPathDB" id="FungiDB:HMPREF1544_01121"/>
<reference evidence="2" key="1">
    <citation type="submission" date="2013-05" db="EMBL/GenBank/DDBJ databases">
        <title>The Genome sequence of Mucor circinelloides f. circinelloides 1006PhL.</title>
        <authorList>
            <consortium name="The Broad Institute Genomics Platform"/>
            <person name="Cuomo C."/>
            <person name="Earl A."/>
            <person name="Findley K."/>
            <person name="Lee S.C."/>
            <person name="Walker B."/>
            <person name="Young S."/>
            <person name="Zeng Q."/>
            <person name="Gargeya S."/>
            <person name="Fitzgerald M."/>
            <person name="Haas B."/>
            <person name="Abouelleil A."/>
            <person name="Allen A.W."/>
            <person name="Alvarado L."/>
            <person name="Arachchi H.M."/>
            <person name="Berlin A.M."/>
            <person name="Chapman S.B."/>
            <person name="Gainer-Dewar J."/>
            <person name="Goldberg J."/>
            <person name="Griggs A."/>
            <person name="Gujja S."/>
            <person name="Hansen M."/>
            <person name="Howarth C."/>
            <person name="Imamovic A."/>
            <person name="Ireland A."/>
            <person name="Larimer J."/>
            <person name="McCowan C."/>
            <person name="Murphy C."/>
            <person name="Pearson M."/>
            <person name="Poon T.W."/>
            <person name="Priest M."/>
            <person name="Roberts A."/>
            <person name="Saif S."/>
            <person name="Shea T."/>
            <person name="Sisk P."/>
            <person name="Sykes S."/>
            <person name="Wortman J."/>
            <person name="Nusbaum C."/>
            <person name="Birren B."/>
        </authorList>
    </citation>
    <scope>NUCLEOTIDE SEQUENCE [LARGE SCALE GENOMIC DNA]</scope>
    <source>
        <strain evidence="2">1006PhL</strain>
    </source>
</reference>
<name>S2JUD3_MUCC1</name>
<accession>S2JUD3</accession>
<keyword evidence="2" id="KW-1185">Reference proteome</keyword>
<dbReference type="AlphaFoldDB" id="S2JUD3"/>
<organism evidence="1 2">
    <name type="scientific">Mucor circinelloides f. circinelloides (strain 1006PhL)</name>
    <name type="common">Mucormycosis agent</name>
    <name type="synonym">Calyptromyces circinelloides</name>
    <dbReference type="NCBI Taxonomy" id="1220926"/>
    <lineage>
        <taxon>Eukaryota</taxon>
        <taxon>Fungi</taxon>
        <taxon>Fungi incertae sedis</taxon>
        <taxon>Mucoromycota</taxon>
        <taxon>Mucoromycotina</taxon>
        <taxon>Mucoromycetes</taxon>
        <taxon>Mucorales</taxon>
        <taxon>Mucorineae</taxon>
        <taxon>Mucoraceae</taxon>
        <taxon>Mucor</taxon>
    </lineage>
</organism>
<sequence length="69" mass="7555">KVSDIRPDAVISTIVQSKYGRPLGVGKVKPGNTSTNKHSLCMDTLRLATLSKDTIDRYGQNVCFAFQVN</sequence>
<feature type="non-terminal residue" evidence="1">
    <location>
        <position position="1"/>
    </location>
</feature>
<gene>
    <name evidence="1" type="ORF">HMPREF1544_01121</name>
</gene>
<proteinExistence type="predicted"/>
<dbReference type="EMBL" id="KE123903">
    <property type="protein sequence ID" value="EPB92057.1"/>
    <property type="molecule type" value="Genomic_DNA"/>
</dbReference>
<evidence type="ECO:0000313" key="1">
    <source>
        <dbReference type="EMBL" id="EPB92057.1"/>
    </source>
</evidence>
<protein>
    <submittedName>
        <fullName evidence="1">Uncharacterized protein</fullName>
    </submittedName>
</protein>
<evidence type="ECO:0000313" key="2">
    <source>
        <dbReference type="Proteomes" id="UP000014254"/>
    </source>
</evidence>
<dbReference type="OrthoDB" id="2271291at2759"/>
<dbReference type="STRING" id="1220926.S2JUD3"/>
<dbReference type="InParanoid" id="S2JUD3"/>